<dbReference type="RefSeq" id="WP_345932937.1">
    <property type="nucleotide sequence ID" value="NZ_JBBKTV010000004.1"/>
</dbReference>
<dbReference type="Proteomes" id="UP001413721">
    <property type="component" value="Unassembled WGS sequence"/>
</dbReference>
<dbReference type="InterPro" id="IPR011711">
    <property type="entry name" value="GntR_C"/>
</dbReference>
<evidence type="ECO:0000313" key="6">
    <source>
        <dbReference type="Proteomes" id="UP001413721"/>
    </source>
</evidence>
<comment type="caution">
    <text evidence="5">The sequence shown here is derived from an EMBL/GenBank/DDBJ whole genome shotgun (WGS) entry which is preliminary data.</text>
</comment>
<dbReference type="Pfam" id="PF07729">
    <property type="entry name" value="FCD"/>
    <property type="match status" value="1"/>
</dbReference>
<dbReference type="SMART" id="SM00345">
    <property type="entry name" value="HTH_GNTR"/>
    <property type="match status" value="1"/>
</dbReference>
<evidence type="ECO:0000259" key="4">
    <source>
        <dbReference type="PROSITE" id="PS50949"/>
    </source>
</evidence>
<gene>
    <name evidence="5" type="ORF">WG926_15990</name>
</gene>
<dbReference type="InterPro" id="IPR036388">
    <property type="entry name" value="WH-like_DNA-bd_sf"/>
</dbReference>
<reference evidence="5 6" key="1">
    <citation type="submission" date="2024-03" db="EMBL/GenBank/DDBJ databases">
        <title>High-quality draft genome sequencing of Tistrella sp. BH-R2-4.</title>
        <authorList>
            <person name="Dong C."/>
        </authorList>
    </citation>
    <scope>NUCLEOTIDE SEQUENCE [LARGE SCALE GENOMIC DNA]</scope>
    <source>
        <strain evidence="5 6">BH-R2-4</strain>
    </source>
</reference>
<evidence type="ECO:0000313" key="5">
    <source>
        <dbReference type="EMBL" id="MEN2989819.1"/>
    </source>
</evidence>
<dbReference type="SMART" id="SM00895">
    <property type="entry name" value="FCD"/>
    <property type="match status" value="1"/>
</dbReference>
<keyword evidence="2" id="KW-0238">DNA-binding</keyword>
<organism evidence="5 6">
    <name type="scientific">Tistrella arctica</name>
    <dbReference type="NCBI Taxonomy" id="3133430"/>
    <lineage>
        <taxon>Bacteria</taxon>
        <taxon>Pseudomonadati</taxon>
        <taxon>Pseudomonadota</taxon>
        <taxon>Alphaproteobacteria</taxon>
        <taxon>Geminicoccales</taxon>
        <taxon>Geminicoccaceae</taxon>
        <taxon>Tistrella</taxon>
    </lineage>
</organism>
<name>A0ABU9YLZ2_9PROT</name>
<dbReference type="Gene3D" id="1.10.10.10">
    <property type="entry name" value="Winged helix-like DNA-binding domain superfamily/Winged helix DNA-binding domain"/>
    <property type="match status" value="1"/>
</dbReference>
<dbReference type="PANTHER" id="PTHR43537">
    <property type="entry name" value="TRANSCRIPTIONAL REGULATOR, GNTR FAMILY"/>
    <property type="match status" value="1"/>
</dbReference>
<feature type="domain" description="HTH gntR-type" evidence="4">
    <location>
        <begin position="12"/>
        <end position="79"/>
    </location>
</feature>
<dbReference type="SUPFAM" id="SSF48008">
    <property type="entry name" value="GntR ligand-binding domain-like"/>
    <property type="match status" value="1"/>
</dbReference>
<accession>A0ABU9YLZ2</accession>
<dbReference type="InterPro" id="IPR036390">
    <property type="entry name" value="WH_DNA-bd_sf"/>
</dbReference>
<evidence type="ECO:0000256" key="2">
    <source>
        <dbReference type="ARBA" id="ARBA00023125"/>
    </source>
</evidence>
<dbReference type="PROSITE" id="PS50949">
    <property type="entry name" value="HTH_GNTR"/>
    <property type="match status" value="1"/>
</dbReference>
<evidence type="ECO:0000256" key="1">
    <source>
        <dbReference type="ARBA" id="ARBA00023015"/>
    </source>
</evidence>
<proteinExistence type="predicted"/>
<sequence length="242" mass="27040">MLETDTTGLTTESLALQAYRHFRRALMSGQYTPGQKIKLKDVADELGISPTPVREALGRLVSEQVLSQIDRRSVRVPILRAGAYKEIRDLRFMLEGEAAARAAVIATPDQIEGLSAIHDRLCDARDADDTLRMIMENVRFHQTLCRLSDMPILSRVVENLWLKCGPMMNAFVDFPPPAPRRRHPHLDVLRGLRNRDPALAKASIQDDISTSSEPILRYLLVRFGEIDEAESGIDRSAGRAAG</sequence>
<dbReference type="PANTHER" id="PTHR43537:SF39">
    <property type="entry name" value="HTH-TYPE TRANSCRIPTIONAL REGULATOR MCBR"/>
    <property type="match status" value="1"/>
</dbReference>
<dbReference type="SUPFAM" id="SSF46785">
    <property type="entry name" value="Winged helix' DNA-binding domain"/>
    <property type="match status" value="1"/>
</dbReference>
<dbReference type="InterPro" id="IPR008920">
    <property type="entry name" value="TF_FadR/GntR_C"/>
</dbReference>
<keyword evidence="6" id="KW-1185">Reference proteome</keyword>
<dbReference type="EMBL" id="JBBKTW010000005">
    <property type="protein sequence ID" value="MEN2989819.1"/>
    <property type="molecule type" value="Genomic_DNA"/>
</dbReference>
<keyword evidence="3" id="KW-0804">Transcription</keyword>
<dbReference type="Pfam" id="PF00392">
    <property type="entry name" value="GntR"/>
    <property type="match status" value="1"/>
</dbReference>
<dbReference type="InterPro" id="IPR000524">
    <property type="entry name" value="Tscrpt_reg_HTH_GntR"/>
</dbReference>
<keyword evidence="1" id="KW-0805">Transcription regulation</keyword>
<protein>
    <submittedName>
        <fullName evidence="5">GntR family transcriptional regulator</fullName>
    </submittedName>
</protein>
<evidence type="ECO:0000256" key="3">
    <source>
        <dbReference type="ARBA" id="ARBA00023163"/>
    </source>
</evidence>
<dbReference type="Gene3D" id="1.20.120.530">
    <property type="entry name" value="GntR ligand-binding domain-like"/>
    <property type="match status" value="1"/>
</dbReference>